<gene>
    <name evidence="4" type="primary">20199320</name>
    <name evidence="3" type="ORF">HELRODRAFT_161786</name>
</gene>
<dbReference type="EMBL" id="KB096742">
    <property type="protein sequence ID" value="ESO02509.1"/>
    <property type="molecule type" value="Genomic_DNA"/>
</dbReference>
<dbReference type="KEGG" id="hro:HELRODRAFT_161786"/>
<feature type="domain" description="Nephrocystin 3-like N-terminal" evidence="2">
    <location>
        <begin position="349"/>
        <end position="521"/>
    </location>
</feature>
<dbReference type="AlphaFoldDB" id="T1ERX0"/>
<accession>T1ERX0</accession>
<dbReference type="InParanoid" id="T1ERX0"/>
<reference evidence="4" key="3">
    <citation type="submission" date="2015-06" db="UniProtKB">
        <authorList>
            <consortium name="EnsemblMetazoa"/>
        </authorList>
    </citation>
    <scope>IDENTIFICATION</scope>
</reference>
<organism evidence="4 5">
    <name type="scientific">Helobdella robusta</name>
    <name type="common">Californian leech</name>
    <dbReference type="NCBI Taxonomy" id="6412"/>
    <lineage>
        <taxon>Eukaryota</taxon>
        <taxon>Metazoa</taxon>
        <taxon>Spiralia</taxon>
        <taxon>Lophotrochozoa</taxon>
        <taxon>Annelida</taxon>
        <taxon>Clitellata</taxon>
        <taxon>Hirudinea</taxon>
        <taxon>Rhynchobdellida</taxon>
        <taxon>Glossiphoniidae</taxon>
        <taxon>Helobdella</taxon>
    </lineage>
</organism>
<dbReference type="RefSeq" id="XP_009019917.1">
    <property type="nucleotide sequence ID" value="XM_009021669.1"/>
</dbReference>
<dbReference type="CTD" id="20199320"/>
<dbReference type="GeneID" id="20199320"/>
<evidence type="ECO:0000313" key="4">
    <source>
        <dbReference type="EnsemblMetazoa" id="HelroP161786"/>
    </source>
</evidence>
<sequence>MDLPFDCQLYQEVKLNLDMVSFNFKRLLDSTENIVSWFSHIKKIVELCDELYEMVADKLMFAGVVIRPKCDNKMNTESLQGKNEESETIGDSAIPSSLNSKDYKKFLDPFDKHELIYMADTAIAIKVFVILDVSLKIHMTQCTHPIYTKKLENLLTKIVGNKLESVKPIVDLKMFSLEYGLLDRSNYGGPDSKTEELIRLLDEAEMKLSKLEEPFLEPDIKPLDPKTLLTHLPPSEQENQLKEEDINPTLTFLDLLDIRKIASELILQQPVDTVDYRKENFPHQIKEISLRVVNLLSTIYFDADKNPSLLVFIAHYRLLLKKKFIETGLFTVPSTCSFDAISSHFLHDGTRDWLLKKIEEWLFSSNKPFCWLSGLEGTGKSGIVAAFCKLNQCYVTNLFVFDKRQNNGMVELMKSIANSLMRNISEYVCLMDDIIQENQLIDFGCNVKGSTNEWRRLYDFLLRKPLKVLFSNSTIERPKRRLIVIDGLNECKQSEYPDFLQFLQVFKKDLADWMCILITCRSDCLLLSPEMINQVEKQANPDIAPGTTFLDSTEVICLESKNFASQHIRDIETFFGACFCDIMSRKKFGSQSGTSPRYNPDHMALTTTVDKFIKHIAGKFSYAQLLLNIFEETMDEYKGQYQCSLIKTFERYRSVVGSEKLDEEMKNFAKLFNAYRQKDGTSVVLRINVHE</sequence>
<dbReference type="OrthoDB" id="5987069at2759"/>
<evidence type="ECO:0000313" key="3">
    <source>
        <dbReference type="EMBL" id="ESO02509.1"/>
    </source>
</evidence>
<dbReference type="PANTHER" id="PTHR10039:SF14">
    <property type="entry name" value="NACHT DOMAIN-CONTAINING PROTEIN"/>
    <property type="match status" value="1"/>
</dbReference>
<name>T1ERX0_HELRO</name>
<dbReference type="Proteomes" id="UP000015101">
    <property type="component" value="Unassembled WGS sequence"/>
</dbReference>
<proteinExistence type="predicted"/>
<protein>
    <recommendedName>
        <fullName evidence="2">Nephrocystin 3-like N-terminal domain-containing protein</fullName>
    </recommendedName>
</protein>
<dbReference type="InterPro" id="IPR027417">
    <property type="entry name" value="P-loop_NTPase"/>
</dbReference>
<keyword evidence="5" id="KW-1185">Reference proteome</keyword>
<dbReference type="STRING" id="6412.T1ERX0"/>
<dbReference type="InterPro" id="IPR056884">
    <property type="entry name" value="NPHP3-like_N"/>
</dbReference>
<evidence type="ECO:0000313" key="5">
    <source>
        <dbReference type="Proteomes" id="UP000015101"/>
    </source>
</evidence>
<evidence type="ECO:0000259" key="2">
    <source>
        <dbReference type="Pfam" id="PF24883"/>
    </source>
</evidence>
<reference evidence="3 5" key="2">
    <citation type="journal article" date="2013" name="Nature">
        <title>Insights into bilaterian evolution from three spiralian genomes.</title>
        <authorList>
            <person name="Simakov O."/>
            <person name="Marletaz F."/>
            <person name="Cho S.J."/>
            <person name="Edsinger-Gonzales E."/>
            <person name="Havlak P."/>
            <person name="Hellsten U."/>
            <person name="Kuo D.H."/>
            <person name="Larsson T."/>
            <person name="Lv J."/>
            <person name="Arendt D."/>
            <person name="Savage R."/>
            <person name="Osoegawa K."/>
            <person name="de Jong P."/>
            <person name="Grimwood J."/>
            <person name="Chapman J.A."/>
            <person name="Shapiro H."/>
            <person name="Aerts A."/>
            <person name="Otillar R.P."/>
            <person name="Terry A.Y."/>
            <person name="Boore J.L."/>
            <person name="Grigoriev I.V."/>
            <person name="Lindberg D.R."/>
            <person name="Seaver E.C."/>
            <person name="Weisblat D.A."/>
            <person name="Putnam N.H."/>
            <person name="Rokhsar D.S."/>
        </authorList>
    </citation>
    <scope>NUCLEOTIDE SEQUENCE</scope>
</reference>
<dbReference type="Pfam" id="PF24883">
    <property type="entry name" value="NPHP3_N"/>
    <property type="match status" value="1"/>
</dbReference>
<dbReference type="EMBL" id="AMQM01000917">
    <property type="status" value="NOT_ANNOTATED_CDS"/>
    <property type="molecule type" value="Genomic_DNA"/>
</dbReference>
<dbReference type="Gene3D" id="3.40.50.300">
    <property type="entry name" value="P-loop containing nucleotide triphosphate hydrolases"/>
    <property type="match status" value="1"/>
</dbReference>
<keyword evidence="1" id="KW-0677">Repeat</keyword>
<dbReference type="SUPFAM" id="SSF52540">
    <property type="entry name" value="P-loop containing nucleoside triphosphate hydrolases"/>
    <property type="match status" value="1"/>
</dbReference>
<dbReference type="EnsemblMetazoa" id="HelroT161786">
    <property type="protein sequence ID" value="HelroP161786"/>
    <property type="gene ID" value="HelroG161786"/>
</dbReference>
<evidence type="ECO:0000256" key="1">
    <source>
        <dbReference type="ARBA" id="ARBA00022737"/>
    </source>
</evidence>
<dbReference type="HOGENOM" id="CLU_031238_0_0_1"/>
<dbReference type="PANTHER" id="PTHR10039">
    <property type="entry name" value="AMELOGENIN"/>
    <property type="match status" value="1"/>
</dbReference>
<reference evidence="5" key="1">
    <citation type="submission" date="2012-12" db="EMBL/GenBank/DDBJ databases">
        <authorList>
            <person name="Hellsten U."/>
            <person name="Grimwood J."/>
            <person name="Chapman J.A."/>
            <person name="Shapiro H."/>
            <person name="Aerts A."/>
            <person name="Otillar R.P."/>
            <person name="Terry A.Y."/>
            <person name="Boore J.L."/>
            <person name="Simakov O."/>
            <person name="Marletaz F."/>
            <person name="Cho S.-J."/>
            <person name="Edsinger-Gonzales E."/>
            <person name="Havlak P."/>
            <person name="Kuo D.-H."/>
            <person name="Larsson T."/>
            <person name="Lv J."/>
            <person name="Arendt D."/>
            <person name="Savage R."/>
            <person name="Osoegawa K."/>
            <person name="de Jong P."/>
            <person name="Lindberg D.R."/>
            <person name="Seaver E.C."/>
            <person name="Weisblat D.A."/>
            <person name="Putnam N.H."/>
            <person name="Grigoriev I.V."/>
            <person name="Rokhsar D.S."/>
        </authorList>
    </citation>
    <scope>NUCLEOTIDE SEQUENCE</scope>
</reference>